<feature type="domain" description="Ig-like SoxY" evidence="2">
    <location>
        <begin position="31"/>
        <end position="123"/>
    </location>
</feature>
<name>A0A218MKF3_9VIRU</name>
<evidence type="ECO:0000259" key="2">
    <source>
        <dbReference type="Pfam" id="PF13501"/>
    </source>
</evidence>
<feature type="domain" description="Sulphur oxidation protein SoxZ" evidence="1">
    <location>
        <begin position="149"/>
        <end position="226"/>
    </location>
</feature>
<dbReference type="InterPro" id="IPR038162">
    <property type="entry name" value="SoxY_sf"/>
</dbReference>
<evidence type="ECO:0000313" key="3">
    <source>
        <dbReference type="EMBL" id="ASE99752.1"/>
    </source>
</evidence>
<reference evidence="3" key="2">
    <citation type="journal article" date="2017" name="Nat. Commun.">
        <title>Single-virus genomics reveals hidden cosmopolitan and abundant viruses.</title>
        <authorList>
            <person name="Martinez-Hernandez F."/>
            <person name="Fornas O."/>
            <person name="Lluesma Gomez M."/>
            <person name="Bolduc B."/>
            <person name="de la Cruz Pena M.J."/>
            <person name="Martinez J.M."/>
            <person name="Anton J."/>
            <person name="Gasol J.M."/>
            <person name="Rosselli R."/>
            <person name="Rodriguez-Valera F."/>
            <person name="Sullivan M.B."/>
            <person name="Acinas S.G."/>
            <person name="Martinez-Garcia M."/>
        </authorList>
    </citation>
    <scope>NUCLEOTIDE SEQUENCE</scope>
</reference>
<dbReference type="InterPro" id="IPR014756">
    <property type="entry name" value="Ig_E-set"/>
</dbReference>
<sequence length="229" mass="25116">MIKELAVMASLVVPAELSYDYFDLDKGLVLNDTSVSIDAPYRALNSSNVPIVIESKNPDIVSFNLVIDKNPTPCCAKFFFYDIPAKVGTNIRVNAYTDLTVNAKDSKGRSHIATDYVKGSGGCSAPSQWSETGGPKGRIAIVRALSWMTTTIFHPNHTGLQYNSLTGGEVPADYIERVEIFVNKKKVFYYEGVIGIAENVYFSLPIETFGKSITVNAYDNSGKVFTLDD</sequence>
<dbReference type="InterPro" id="IPR014880">
    <property type="entry name" value="SoxZ_dom"/>
</dbReference>
<protein>
    <recommendedName>
        <fullName evidence="4">Quinoprotein dehydrogenase-associated SoxYZ-like carrier</fullName>
    </recommendedName>
</protein>
<dbReference type="Gene3D" id="2.60.40.10">
    <property type="entry name" value="Immunoglobulins"/>
    <property type="match status" value="1"/>
</dbReference>
<dbReference type="Pfam" id="PF08770">
    <property type="entry name" value="SoxZ"/>
    <property type="match status" value="1"/>
</dbReference>
<accession>A0A218MKF3</accession>
<proteinExistence type="predicted"/>
<reference evidence="3" key="1">
    <citation type="submission" date="2016-10" db="EMBL/GenBank/DDBJ databases">
        <authorList>
            <person name="Varghese N."/>
        </authorList>
    </citation>
    <scope>NUCLEOTIDE SEQUENCE</scope>
</reference>
<dbReference type="InterPro" id="IPR032711">
    <property type="entry name" value="SoxY"/>
</dbReference>
<dbReference type="SUPFAM" id="SSF81296">
    <property type="entry name" value="E set domains"/>
    <property type="match status" value="1"/>
</dbReference>
<evidence type="ECO:0008006" key="4">
    <source>
        <dbReference type="Google" id="ProtNLM"/>
    </source>
</evidence>
<dbReference type="Gene3D" id="2.60.40.2470">
    <property type="entry name" value="SoxY domain"/>
    <property type="match status" value="1"/>
</dbReference>
<dbReference type="InterPro" id="IPR013783">
    <property type="entry name" value="Ig-like_fold"/>
</dbReference>
<evidence type="ECO:0000259" key="1">
    <source>
        <dbReference type="Pfam" id="PF08770"/>
    </source>
</evidence>
<dbReference type="EMBL" id="KY052794">
    <property type="protein sequence ID" value="ASE99752.1"/>
    <property type="molecule type" value="Genomic_DNA"/>
</dbReference>
<organism evidence="3">
    <name type="scientific">uncultured virus</name>
    <dbReference type="NCBI Taxonomy" id="340016"/>
    <lineage>
        <taxon>Viruses</taxon>
        <taxon>environmental samples</taxon>
    </lineage>
</organism>
<dbReference type="Pfam" id="PF13501">
    <property type="entry name" value="SoxY"/>
    <property type="match status" value="1"/>
</dbReference>